<comment type="subcellular location">
    <subcellularLocation>
        <location evidence="1 9">Cell inner membrane</location>
        <topology evidence="1 9">Multi-pass membrane protein</topology>
    </subcellularLocation>
</comment>
<gene>
    <name evidence="11" type="ORF">AB0T83_12205</name>
</gene>
<comment type="caution">
    <text evidence="11">The sequence shown here is derived from an EMBL/GenBank/DDBJ whole genome shotgun (WGS) entry which is preliminary data.</text>
</comment>
<evidence type="ECO:0000256" key="3">
    <source>
        <dbReference type="ARBA" id="ARBA00022475"/>
    </source>
</evidence>
<comment type="function">
    <text evidence="9">Part of the tripartite ATP-independent periplasmic (TRAP) transport system.</text>
</comment>
<keyword evidence="6 9" id="KW-1133">Transmembrane helix</keyword>
<feature type="transmembrane region" description="Helical" evidence="9">
    <location>
        <begin position="88"/>
        <end position="111"/>
    </location>
</feature>
<name>A0ABV3L7X0_9RHOB</name>
<dbReference type="InterPro" id="IPR055348">
    <property type="entry name" value="DctQ"/>
</dbReference>
<evidence type="ECO:0000259" key="10">
    <source>
        <dbReference type="Pfam" id="PF04290"/>
    </source>
</evidence>
<feature type="transmembrane region" description="Helical" evidence="9">
    <location>
        <begin position="131"/>
        <end position="153"/>
    </location>
</feature>
<keyword evidence="5 9" id="KW-0812">Transmembrane</keyword>
<comment type="similarity">
    <text evidence="8 9">Belongs to the TRAP transporter small permease family.</text>
</comment>
<evidence type="ECO:0000256" key="9">
    <source>
        <dbReference type="RuleBase" id="RU369079"/>
    </source>
</evidence>
<accession>A0ABV3L7X0</accession>
<evidence type="ECO:0000256" key="6">
    <source>
        <dbReference type="ARBA" id="ARBA00022989"/>
    </source>
</evidence>
<evidence type="ECO:0000256" key="4">
    <source>
        <dbReference type="ARBA" id="ARBA00022519"/>
    </source>
</evidence>
<protein>
    <recommendedName>
        <fullName evidence="9">TRAP transporter small permease protein</fullName>
    </recommendedName>
</protein>
<keyword evidence="3" id="KW-1003">Cell membrane</keyword>
<dbReference type="PANTHER" id="PTHR35011">
    <property type="entry name" value="2,3-DIKETO-L-GULONATE TRAP TRANSPORTER SMALL PERMEASE PROTEIN YIAM"/>
    <property type="match status" value="1"/>
</dbReference>
<organism evidence="11 12">
    <name type="scientific">Meridianimarinicoccus marinus</name>
    <dbReference type="NCBI Taxonomy" id="3231483"/>
    <lineage>
        <taxon>Bacteria</taxon>
        <taxon>Pseudomonadati</taxon>
        <taxon>Pseudomonadota</taxon>
        <taxon>Alphaproteobacteria</taxon>
        <taxon>Rhodobacterales</taxon>
        <taxon>Paracoccaceae</taxon>
        <taxon>Meridianimarinicoccus</taxon>
    </lineage>
</organism>
<feature type="transmembrane region" description="Helical" evidence="9">
    <location>
        <begin position="12"/>
        <end position="32"/>
    </location>
</feature>
<feature type="domain" description="Tripartite ATP-independent periplasmic transporters DctQ component" evidence="10">
    <location>
        <begin position="26"/>
        <end position="156"/>
    </location>
</feature>
<dbReference type="Pfam" id="PF04290">
    <property type="entry name" value="DctQ"/>
    <property type="match status" value="1"/>
</dbReference>
<evidence type="ECO:0000256" key="7">
    <source>
        <dbReference type="ARBA" id="ARBA00023136"/>
    </source>
</evidence>
<keyword evidence="2 9" id="KW-0813">Transport</keyword>
<keyword evidence="4 9" id="KW-0997">Cell inner membrane</keyword>
<dbReference type="PANTHER" id="PTHR35011:SF10">
    <property type="entry name" value="TRAP TRANSPORTER SMALL PERMEASE PROTEIN"/>
    <property type="match status" value="1"/>
</dbReference>
<dbReference type="EMBL" id="JBFBVU010000014">
    <property type="protein sequence ID" value="MEV8467541.1"/>
    <property type="molecule type" value="Genomic_DNA"/>
</dbReference>
<proteinExistence type="inferred from homology"/>
<sequence>MQRFQDAVERLANGLGILGQLTILAMIASMLYEVIARYAFNAPTLWAFDISYMLNGSIVFLGAAYSLRKEAHVRIDFLSQKLPLRAQQILNAAVYAFVMVPITGALTWVAAGKAWKAFRTGEVENVSPWAPLMWPFYTVIAIGLLAFCLQFLAEALKYAHGEKRPGETLPDAGPDATAGPES</sequence>
<evidence type="ECO:0000313" key="11">
    <source>
        <dbReference type="EMBL" id="MEV8467541.1"/>
    </source>
</evidence>
<evidence type="ECO:0000256" key="2">
    <source>
        <dbReference type="ARBA" id="ARBA00022448"/>
    </source>
</evidence>
<reference evidence="11 12" key="1">
    <citation type="submission" date="2024-07" db="EMBL/GenBank/DDBJ databases">
        <authorList>
            <person name="Kang M."/>
        </authorList>
    </citation>
    <scope>NUCLEOTIDE SEQUENCE [LARGE SCALE GENOMIC DNA]</scope>
    <source>
        <strain evidence="11 12">DFM31</strain>
    </source>
</reference>
<dbReference type="RefSeq" id="WP_366193391.1">
    <property type="nucleotide sequence ID" value="NZ_JBFBVU010000014.1"/>
</dbReference>
<evidence type="ECO:0000313" key="12">
    <source>
        <dbReference type="Proteomes" id="UP001553161"/>
    </source>
</evidence>
<keyword evidence="7 9" id="KW-0472">Membrane</keyword>
<evidence type="ECO:0000256" key="1">
    <source>
        <dbReference type="ARBA" id="ARBA00004429"/>
    </source>
</evidence>
<evidence type="ECO:0000256" key="8">
    <source>
        <dbReference type="ARBA" id="ARBA00038436"/>
    </source>
</evidence>
<dbReference type="InterPro" id="IPR007387">
    <property type="entry name" value="TRAP_DctQ"/>
</dbReference>
<evidence type="ECO:0000256" key="5">
    <source>
        <dbReference type="ARBA" id="ARBA00022692"/>
    </source>
</evidence>
<dbReference type="Proteomes" id="UP001553161">
    <property type="component" value="Unassembled WGS sequence"/>
</dbReference>
<keyword evidence="12" id="KW-1185">Reference proteome</keyword>
<comment type="subunit">
    <text evidence="9">The complex comprises the extracytoplasmic solute receptor protein and the two transmembrane proteins.</text>
</comment>
<feature type="transmembrane region" description="Helical" evidence="9">
    <location>
        <begin position="44"/>
        <end position="67"/>
    </location>
</feature>